<dbReference type="AlphaFoldDB" id="A0AB33JLW5"/>
<dbReference type="RefSeq" id="WP_407986419.1">
    <property type="nucleotide sequence ID" value="NZ_AP035881.2"/>
</dbReference>
<feature type="compositionally biased region" description="Polar residues" evidence="1">
    <location>
        <begin position="1"/>
        <end position="10"/>
    </location>
</feature>
<evidence type="ECO:0000256" key="1">
    <source>
        <dbReference type="SAM" id="MobiDB-lite"/>
    </source>
</evidence>
<proteinExistence type="predicted"/>
<sequence>MHPPQEQSGAVRQADATAWSPPERETRAVFQPVEVRFEDGRWAVGRINAWWQAEDGRLWCRLRVMGDGSGARWQPYDPDRVTLLPSHGT</sequence>
<reference evidence="2" key="1">
    <citation type="submission" date="2024-07" db="EMBL/GenBank/DDBJ databases">
        <title>Complete genome sequences of cellulolytic bacteria, Kitasatospora sp. CMC57 and Streptomyces sp. CMC78, isolated from Japanese agricultural soil.</title>
        <authorList>
            <person name="Hashimoto T."/>
            <person name="Ito M."/>
            <person name="Iwamoto M."/>
            <person name="Fukahori D."/>
            <person name="Shoda T."/>
            <person name="Sakoda M."/>
            <person name="Morohoshi T."/>
            <person name="Mitsuboshi M."/>
            <person name="Nishizawa T."/>
        </authorList>
    </citation>
    <scope>NUCLEOTIDE SEQUENCE</scope>
    <source>
        <strain evidence="2">CMC57</strain>
    </source>
</reference>
<organism evidence="2">
    <name type="scientific">Kitasatospora sp. CMC57</name>
    <dbReference type="NCBI Taxonomy" id="3231513"/>
    <lineage>
        <taxon>Bacteria</taxon>
        <taxon>Bacillati</taxon>
        <taxon>Actinomycetota</taxon>
        <taxon>Actinomycetes</taxon>
        <taxon>Kitasatosporales</taxon>
        <taxon>Streptomycetaceae</taxon>
        <taxon>Kitasatospora</taxon>
    </lineage>
</organism>
<dbReference type="EMBL" id="AP035881">
    <property type="protein sequence ID" value="BFP43831.1"/>
    <property type="molecule type" value="Genomic_DNA"/>
</dbReference>
<accession>A0AB33JLW5</accession>
<name>A0AB33JLW5_9ACTN</name>
<feature type="region of interest" description="Disordered" evidence="1">
    <location>
        <begin position="1"/>
        <end position="25"/>
    </location>
</feature>
<protein>
    <submittedName>
        <fullName evidence="2">Uncharacterized protein</fullName>
    </submittedName>
</protein>
<evidence type="ECO:0000313" key="2">
    <source>
        <dbReference type="EMBL" id="BFP43831.1"/>
    </source>
</evidence>
<gene>
    <name evidence="2" type="ORF">KCMC57_01990</name>
</gene>